<dbReference type="PROSITE" id="PS50109">
    <property type="entry name" value="HIS_KIN"/>
    <property type="match status" value="1"/>
</dbReference>
<keyword evidence="6 11" id="KW-0418">Kinase</keyword>
<dbReference type="Gene3D" id="1.10.287.130">
    <property type="match status" value="1"/>
</dbReference>
<dbReference type="Pfam" id="PF02518">
    <property type="entry name" value="HATPase_c"/>
    <property type="match status" value="1"/>
</dbReference>
<evidence type="ECO:0000256" key="5">
    <source>
        <dbReference type="ARBA" id="ARBA00022679"/>
    </source>
</evidence>
<dbReference type="Proteomes" id="UP000697710">
    <property type="component" value="Unassembled WGS sequence"/>
</dbReference>
<dbReference type="InterPro" id="IPR003594">
    <property type="entry name" value="HATPase_dom"/>
</dbReference>
<keyword evidence="8" id="KW-0472">Membrane</keyword>
<dbReference type="PROSITE" id="PS50885">
    <property type="entry name" value="HAMP"/>
    <property type="match status" value="1"/>
</dbReference>
<dbReference type="Gene3D" id="3.30.565.10">
    <property type="entry name" value="Histidine kinase-like ATPase, C-terminal domain"/>
    <property type="match status" value="1"/>
</dbReference>
<comment type="catalytic activity">
    <reaction evidence="1">
        <text>ATP + protein L-histidine = ADP + protein N-phospho-L-histidine.</text>
        <dbReference type="EC" id="2.7.13.3"/>
    </reaction>
</comment>
<evidence type="ECO:0000256" key="7">
    <source>
        <dbReference type="ARBA" id="ARBA00023012"/>
    </source>
</evidence>
<dbReference type="CDD" id="cd06225">
    <property type="entry name" value="HAMP"/>
    <property type="match status" value="1"/>
</dbReference>
<evidence type="ECO:0000256" key="1">
    <source>
        <dbReference type="ARBA" id="ARBA00000085"/>
    </source>
</evidence>
<dbReference type="Pfam" id="PF00512">
    <property type="entry name" value="HisKA"/>
    <property type="match status" value="1"/>
</dbReference>
<evidence type="ECO:0000259" key="9">
    <source>
        <dbReference type="PROSITE" id="PS50109"/>
    </source>
</evidence>
<evidence type="ECO:0000256" key="4">
    <source>
        <dbReference type="ARBA" id="ARBA00022553"/>
    </source>
</evidence>
<dbReference type="SUPFAM" id="SSF47384">
    <property type="entry name" value="Homodimeric domain of signal transducing histidine kinase"/>
    <property type="match status" value="1"/>
</dbReference>
<keyword evidence="8" id="KW-1133">Transmembrane helix</keyword>
<keyword evidence="4" id="KW-0597">Phosphoprotein</keyword>
<keyword evidence="8" id="KW-0812">Transmembrane</keyword>
<evidence type="ECO:0000256" key="6">
    <source>
        <dbReference type="ARBA" id="ARBA00022777"/>
    </source>
</evidence>
<dbReference type="InterPro" id="IPR036097">
    <property type="entry name" value="HisK_dim/P_sf"/>
</dbReference>
<protein>
    <recommendedName>
        <fullName evidence="3">histidine kinase</fullName>
        <ecNumber evidence="3">2.7.13.3</ecNumber>
    </recommendedName>
</protein>
<dbReference type="PRINTS" id="PR00344">
    <property type="entry name" value="BCTRLSENSOR"/>
</dbReference>
<dbReference type="Gene3D" id="6.10.340.10">
    <property type="match status" value="1"/>
</dbReference>
<dbReference type="SUPFAM" id="SSF55874">
    <property type="entry name" value="ATPase domain of HSP90 chaperone/DNA topoisomerase II/histidine kinase"/>
    <property type="match status" value="1"/>
</dbReference>
<comment type="subcellular location">
    <subcellularLocation>
        <location evidence="2">Membrane</location>
    </subcellularLocation>
</comment>
<evidence type="ECO:0000313" key="12">
    <source>
        <dbReference type="Proteomes" id="UP000697710"/>
    </source>
</evidence>
<accession>A0A956M2V3</accession>
<sequence>EDRAAFRRTLQGIADQFAGALESDLFEIVDGEGFLQAVPSGAATMNAQLRYGALPQDVSRESDVAAALQRRVARATRVIDGSIYQTVAVPVVAGGRLVGVLRHGVRLGEEMTERIRRITRCEVSFLVEEQAVVSTRLQEAGDFQMQEVALPDLLGPLAASFRLERSTDLEARFLNRLRWRLLVIGAFVVGFAFVLARVVAQRVIGPVEQLVHAASRLERGEADLPLELDTGDELEYLGRRFSEMRSALRRHIHALQELDRMKTIFLTVASHELRTPATIIGGVVDLIRDMPEVKNHPPLNEMVEALANGSGRLQRVVGKITDMSLLDRSQMDLSMAAVDGRVVLDDLHVDWLQMRGARPVALVLEGADVSASIWVDRARIRQALGNLLHNALRFTSDEGEVRLVMERSDDVCTFAVEDSGPGVPADERERIFERFYETQDVLQHSSGDAEFGRSGLGIGLAIARGIVHAHGGTVRCEERRGGGSRFVVELPLAKAEGAVSSGDAGRRAQDLAA</sequence>
<dbReference type="SMART" id="SM00304">
    <property type="entry name" value="HAMP"/>
    <property type="match status" value="1"/>
</dbReference>
<dbReference type="GO" id="GO:0000155">
    <property type="term" value="F:phosphorelay sensor kinase activity"/>
    <property type="evidence" value="ECO:0007669"/>
    <property type="project" value="InterPro"/>
</dbReference>
<proteinExistence type="predicted"/>
<reference evidence="11" key="1">
    <citation type="submission" date="2020-04" db="EMBL/GenBank/DDBJ databases">
        <authorList>
            <person name="Zhang T."/>
        </authorList>
    </citation>
    <scope>NUCLEOTIDE SEQUENCE</scope>
    <source>
        <strain evidence="11">HKST-UBA01</strain>
    </source>
</reference>
<evidence type="ECO:0000256" key="3">
    <source>
        <dbReference type="ARBA" id="ARBA00012438"/>
    </source>
</evidence>
<dbReference type="EC" id="2.7.13.3" evidence="3"/>
<dbReference type="PANTHER" id="PTHR43711">
    <property type="entry name" value="TWO-COMPONENT HISTIDINE KINASE"/>
    <property type="match status" value="1"/>
</dbReference>
<evidence type="ECO:0000313" key="11">
    <source>
        <dbReference type="EMBL" id="MCA9729923.1"/>
    </source>
</evidence>
<comment type="caution">
    <text evidence="11">The sequence shown here is derived from an EMBL/GenBank/DDBJ whole genome shotgun (WGS) entry which is preliminary data.</text>
</comment>
<keyword evidence="5" id="KW-0808">Transferase</keyword>
<dbReference type="PANTHER" id="PTHR43711:SF1">
    <property type="entry name" value="HISTIDINE KINASE 1"/>
    <property type="match status" value="1"/>
</dbReference>
<evidence type="ECO:0000256" key="8">
    <source>
        <dbReference type="SAM" id="Phobius"/>
    </source>
</evidence>
<dbReference type="InterPro" id="IPR003660">
    <property type="entry name" value="HAMP_dom"/>
</dbReference>
<dbReference type="InterPro" id="IPR005467">
    <property type="entry name" value="His_kinase_dom"/>
</dbReference>
<organism evidence="11 12">
    <name type="scientific">Eiseniibacteriota bacterium</name>
    <dbReference type="NCBI Taxonomy" id="2212470"/>
    <lineage>
        <taxon>Bacteria</taxon>
        <taxon>Candidatus Eiseniibacteriota</taxon>
    </lineage>
</organism>
<dbReference type="InterPro" id="IPR050736">
    <property type="entry name" value="Sensor_HK_Regulatory"/>
</dbReference>
<dbReference type="Pfam" id="PF00672">
    <property type="entry name" value="HAMP"/>
    <property type="match status" value="1"/>
</dbReference>
<feature type="transmembrane region" description="Helical" evidence="8">
    <location>
        <begin position="181"/>
        <end position="200"/>
    </location>
</feature>
<dbReference type="SUPFAM" id="SSF158472">
    <property type="entry name" value="HAMP domain-like"/>
    <property type="match status" value="1"/>
</dbReference>
<dbReference type="EMBL" id="JAGQHR010000900">
    <property type="protein sequence ID" value="MCA9729923.1"/>
    <property type="molecule type" value="Genomic_DNA"/>
</dbReference>
<dbReference type="InterPro" id="IPR036890">
    <property type="entry name" value="HATPase_C_sf"/>
</dbReference>
<dbReference type="AlphaFoldDB" id="A0A956M2V3"/>
<reference evidence="11" key="2">
    <citation type="journal article" date="2021" name="Microbiome">
        <title>Successional dynamics and alternative stable states in a saline activated sludge microbial community over 9 years.</title>
        <authorList>
            <person name="Wang Y."/>
            <person name="Ye J."/>
            <person name="Ju F."/>
            <person name="Liu L."/>
            <person name="Boyd J.A."/>
            <person name="Deng Y."/>
            <person name="Parks D.H."/>
            <person name="Jiang X."/>
            <person name="Yin X."/>
            <person name="Woodcroft B.J."/>
            <person name="Tyson G.W."/>
            <person name="Hugenholtz P."/>
            <person name="Polz M.F."/>
            <person name="Zhang T."/>
        </authorList>
    </citation>
    <scope>NUCLEOTIDE SEQUENCE</scope>
    <source>
        <strain evidence="11">HKST-UBA01</strain>
    </source>
</reference>
<feature type="non-terminal residue" evidence="11">
    <location>
        <position position="1"/>
    </location>
</feature>
<dbReference type="SMART" id="SM00387">
    <property type="entry name" value="HATPase_c"/>
    <property type="match status" value="1"/>
</dbReference>
<evidence type="ECO:0000259" key="10">
    <source>
        <dbReference type="PROSITE" id="PS50885"/>
    </source>
</evidence>
<evidence type="ECO:0000256" key="2">
    <source>
        <dbReference type="ARBA" id="ARBA00004370"/>
    </source>
</evidence>
<dbReference type="InterPro" id="IPR004358">
    <property type="entry name" value="Sig_transdc_His_kin-like_C"/>
</dbReference>
<dbReference type="InterPro" id="IPR003661">
    <property type="entry name" value="HisK_dim/P_dom"/>
</dbReference>
<gene>
    <name evidence="11" type="ORF">KC729_19725</name>
</gene>
<feature type="domain" description="HAMP" evidence="10">
    <location>
        <begin position="201"/>
        <end position="253"/>
    </location>
</feature>
<dbReference type="CDD" id="cd00075">
    <property type="entry name" value="HATPase"/>
    <property type="match status" value="1"/>
</dbReference>
<dbReference type="GO" id="GO:0016020">
    <property type="term" value="C:membrane"/>
    <property type="evidence" value="ECO:0007669"/>
    <property type="project" value="UniProtKB-SubCell"/>
</dbReference>
<name>A0A956M2V3_UNCEI</name>
<dbReference type="CDD" id="cd00082">
    <property type="entry name" value="HisKA"/>
    <property type="match status" value="1"/>
</dbReference>
<keyword evidence="7" id="KW-0902">Two-component regulatory system</keyword>
<dbReference type="SMART" id="SM00388">
    <property type="entry name" value="HisKA"/>
    <property type="match status" value="1"/>
</dbReference>
<feature type="domain" description="Histidine kinase" evidence="9">
    <location>
        <begin position="268"/>
        <end position="494"/>
    </location>
</feature>